<gene>
    <name evidence="1" type="ORF">WICMUC_004415</name>
</gene>
<evidence type="ECO:0000313" key="2">
    <source>
        <dbReference type="Proteomes" id="UP000769528"/>
    </source>
</evidence>
<dbReference type="EMBL" id="JAEUBF010001178">
    <property type="protein sequence ID" value="KAH3672186.1"/>
    <property type="molecule type" value="Genomic_DNA"/>
</dbReference>
<keyword evidence="2" id="KW-1185">Reference proteome</keyword>
<dbReference type="OrthoDB" id="10625037at2759"/>
<accession>A0A9P8TBI1</accession>
<reference evidence="1" key="2">
    <citation type="submission" date="2021-01" db="EMBL/GenBank/DDBJ databases">
        <authorList>
            <person name="Schikora-Tamarit M.A."/>
        </authorList>
    </citation>
    <scope>NUCLEOTIDE SEQUENCE</scope>
    <source>
        <strain evidence="1">CBS6341</strain>
    </source>
</reference>
<evidence type="ECO:0000313" key="1">
    <source>
        <dbReference type="EMBL" id="KAH3672186.1"/>
    </source>
</evidence>
<sequence>MTEDKSKVIDNIKGTIRKLENLLKLQSSNDQDFWYLGIVHIQSAVMASINKEFSKGLFNENFSELGSNLGSALDVIQNTETDLKLQLYKFNETLTRIFNNQNQKNTTSSESYISVQEGGIDGKEFEDLYDSGFILRTLTMILISKLKKLASIIALNDIKLSLLETKLIDQILIKNITNQMLHPFHLKLLNQSQEIMNLTLI</sequence>
<reference evidence="1" key="1">
    <citation type="journal article" date="2021" name="Open Biol.">
        <title>Shared evolutionary footprints suggest mitochondrial oxidative damage underlies multiple complex I losses in fungi.</title>
        <authorList>
            <person name="Schikora-Tamarit M.A."/>
            <person name="Marcet-Houben M."/>
            <person name="Nosek J."/>
            <person name="Gabaldon T."/>
        </authorList>
    </citation>
    <scope>NUCLEOTIDE SEQUENCE</scope>
    <source>
        <strain evidence="1">CBS6341</strain>
    </source>
</reference>
<dbReference type="AlphaFoldDB" id="A0A9P8TBI1"/>
<organism evidence="1 2">
    <name type="scientific">Wickerhamomyces mucosus</name>
    <dbReference type="NCBI Taxonomy" id="1378264"/>
    <lineage>
        <taxon>Eukaryota</taxon>
        <taxon>Fungi</taxon>
        <taxon>Dikarya</taxon>
        <taxon>Ascomycota</taxon>
        <taxon>Saccharomycotina</taxon>
        <taxon>Saccharomycetes</taxon>
        <taxon>Phaffomycetales</taxon>
        <taxon>Wickerhamomycetaceae</taxon>
        <taxon>Wickerhamomyces</taxon>
    </lineage>
</organism>
<proteinExistence type="predicted"/>
<name>A0A9P8TBI1_9ASCO</name>
<protein>
    <submittedName>
        <fullName evidence="1">Uncharacterized protein</fullName>
    </submittedName>
</protein>
<dbReference type="Proteomes" id="UP000769528">
    <property type="component" value="Unassembled WGS sequence"/>
</dbReference>
<comment type="caution">
    <text evidence="1">The sequence shown here is derived from an EMBL/GenBank/DDBJ whole genome shotgun (WGS) entry which is preliminary data.</text>
</comment>